<sequence length="185" mass="19711">MLRQLSSVALATLTLAVPAWADPLTRFDVAEDHTRFLFAPTPVHDDGLPAYGNPFVTQGYIYEAGTLDGGLEGVNPDGSPVFPKKVIGTWTCDGRFVGDGAHTTTGTFIISRQVFQFDDGDLIIAQGAELADYGVPMPRVITGGLGDYAGLEGVLVQTNLGMSEGLGTRIQFVIETSQDHAQLKP</sequence>
<evidence type="ECO:0008006" key="4">
    <source>
        <dbReference type="Google" id="ProtNLM"/>
    </source>
</evidence>
<protein>
    <recommendedName>
        <fullName evidence="4">Allene oxide cyclase barrel-like domain-containing protein</fullName>
    </recommendedName>
</protein>
<dbReference type="AlphaFoldDB" id="A0A2R8BMJ6"/>
<evidence type="ECO:0000313" key="2">
    <source>
        <dbReference type="EMBL" id="SPH24649.1"/>
    </source>
</evidence>
<keyword evidence="3" id="KW-1185">Reference proteome</keyword>
<gene>
    <name evidence="2" type="ORF">DEA8626_03700</name>
</gene>
<dbReference type="RefSeq" id="WP_108854621.1">
    <property type="nucleotide sequence ID" value="NZ_OMOQ01000003.1"/>
</dbReference>
<dbReference type="OrthoDB" id="7853385at2"/>
<feature type="chain" id="PRO_5015334485" description="Allene oxide cyclase barrel-like domain-containing protein" evidence="1">
    <location>
        <begin position="22"/>
        <end position="185"/>
    </location>
</feature>
<feature type="signal peptide" evidence="1">
    <location>
        <begin position="1"/>
        <end position="21"/>
    </location>
</feature>
<proteinExistence type="predicted"/>
<dbReference type="EMBL" id="OMOQ01000003">
    <property type="protein sequence ID" value="SPH24649.1"/>
    <property type="molecule type" value="Genomic_DNA"/>
</dbReference>
<keyword evidence="1" id="KW-0732">Signal</keyword>
<accession>A0A2R8BMJ6</accession>
<reference evidence="2 3" key="1">
    <citation type="submission" date="2018-03" db="EMBL/GenBank/DDBJ databases">
        <authorList>
            <person name="Keele B.F."/>
        </authorList>
    </citation>
    <scope>NUCLEOTIDE SEQUENCE [LARGE SCALE GENOMIC DNA]</scope>
    <source>
        <strain evidence="2 3">CECT 8626</strain>
    </source>
</reference>
<organism evidence="2 3">
    <name type="scientific">Albidovulum aquaemixtae</name>
    <dbReference type="NCBI Taxonomy" id="1542388"/>
    <lineage>
        <taxon>Bacteria</taxon>
        <taxon>Pseudomonadati</taxon>
        <taxon>Pseudomonadota</taxon>
        <taxon>Alphaproteobacteria</taxon>
        <taxon>Rhodobacterales</taxon>
        <taxon>Paracoccaceae</taxon>
        <taxon>Albidovulum</taxon>
    </lineage>
</organism>
<name>A0A2R8BMJ6_9RHOB</name>
<evidence type="ECO:0000313" key="3">
    <source>
        <dbReference type="Proteomes" id="UP000244924"/>
    </source>
</evidence>
<evidence type="ECO:0000256" key="1">
    <source>
        <dbReference type="SAM" id="SignalP"/>
    </source>
</evidence>
<dbReference type="Proteomes" id="UP000244924">
    <property type="component" value="Unassembled WGS sequence"/>
</dbReference>